<evidence type="ECO:0000313" key="10">
    <source>
        <dbReference type="EMBL" id="KAF8400285.1"/>
    </source>
</evidence>
<keyword evidence="2" id="KW-0723">Serine/threonine-protein kinase</keyword>
<keyword evidence="11" id="KW-1185">Reference proteome</keyword>
<evidence type="ECO:0000256" key="5">
    <source>
        <dbReference type="ARBA" id="ARBA00022989"/>
    </source>
</evidence>
<dbReference type="Gene3D" id="1.10.510.10">
    <property type="entry name" value="Transferase(Phosphotransferase) domain 1"/>
    <property type="match status" value="1"/>
</dbReference>
<evidence type="ECO:0000256" key="4">
    <source>
        <dbReference type="ARBA" id="ARBA00022729"/>
    </source>
</evidence>
<evidence type="ECO:0000256" key="3">
    <source>
        <dbReference type="ARBA" id="ARBA00022692"/>
    </source>
</evidence>
<dbReference type="AlphaFoldDB" id="A0A834Z6A6"/>
<evidence type="ECO:0000313" key="11">
    <source>
        <dbReference type="Proteomes" id="UP000655225"/>
    </source>
</evidence>
<accession>A0A834Z6A6</accession>
<dbReference type="EMBL" id="JABCRI010000009">
    <property type="protein sequence ID" value="KAF8400285.1"/>
    <property type="molecule type" value="Genomic_DNA"/>
</dbReference>
<keyword evidence="4" id="KW-0732">Signal</keyword>
<evidence type="ECO:0000256" key="8">
    <source>
        <dbReference type="SAM" id="MobiDB-lite"/>
    </source>
</evidence>
<evidence type="ECO:0000256" key="1">
    <source>
        <dbReference type="ARBA" id="ARBA00004479"/>
    </source>
</evidence>
<sequence>MGADTHTQPPTVPSPIRRGRGKTKCLSLHKLPPSEKKKVVCDDHAQPVEKPTQTLASYLVASEEIASNPLEVSNTPVHAIGSAPRLADSSLTGAVAIAIALVLSCYCYFLRKDERITRNKHAQMSNGTAVNSWPTLNVVQVLKGDAETMERFLQDMAMEKPIRFSTTQLYNFTHNYNTRLDSLAWFPRHVWEEYEKGELVELTVACGIEEKDREKAERVSTVALWCVQDSPEARPQMSSVVRMLEGEVEIMPPPKPFRYLYSQGPSVLEPISGNDTGSSSTITGGSNSYGYKESISIDIQMNSSS</sequence>
<keyword evidence="6 9" id="KW-0472">Membrane</keyword>
<keyword evidence="2" id="KW-0808">Transferase</keyword>
<evidence type="ECO:0000256" key="6">
    <source>
        <dbReference type="ARBA" id="ARBA00023136"/>
    </source>
</evidence>
<keyword evidence="3 9" id="KW-0812">Transmembrane</keyword>
<feature type="region of interest" description="Disordered" evidence="8">
    <location>
        <begin position="1"/>
        <end position="20"/>
    </location>
</feature>
<dbReference type="PANTHER" id="PTHR27009">
    <property type="entry name" value="RUST RESISTANCE KINASE LR10-RELATED"/>
    <property type="match status" value="1"/>
</dbReference>
<reference evidence="10 11" key="1">
    <citation type="submission" date="2020-04" db="EMBL/GenBank/DDBJ databases">
        <title>Plant Genome Project.</title>
        <authorList>
            <person name="Zhang R.-G."/>
        </authorList>
    </citation>
    <scope>NUCLEOTIDE SEQUENCE [LARGE SCALE GENOMIC DNA]</scope>
    <source>
        <strain evidence="10">YNK0</strain>
        <tissue evidence="10">Leaf</tissue>
    </source>
</reference>
<protein>
    <submittedName>
        <fullName evidence="10">Uncharacterized protein</fullName>
    </submittedName>
</protein>
<dbReference type="InterPro" id="IPR045874">
    <property type="entry name" value="LRK10/LRL21-25-like"/>
</dbReference>
<keyword evidence="5 9" id="KW-1133">Transmembrane helix</keyword>
<proteinExistence type="predicted"/>
<name>A0A834Z6A6_TETSI</name>
<feature type="region of interest" description="Disordered" evidence="8">
    <location>
        <begin position="271"/>
        <end position="290"/>
    </location>
</feature>
<dbReference type="Proteomes" id="UP000655225">
    <property type="component" value="Unassembled WGS sequence"/>
</dbReference>
<dbReference type="GO" id="GO:0016020">
    <property type="term" value="C:membrane"/>
    <property type="evidence" value="ECO:0007669"/>
    <property type="project" value="UniProtKB-SubCell"/>
</dbReference>
<feature type="transmembrane region" description="Helical" evidence="9">
    <location>
        <begin position="91"/>
        <end position="110"/>
    </location>
</feature>
<evidence type="ECO:0000256" key="7">
    <source>
        <dbReference type="ARBA" id="ARBA00023180"/>
    </source>
</evidence>
<gene>
    <name evidence="10" type="ORF">HHK36_013582</name>
</gene>
<keyword evidence="2" id="KW-0418">Kinase</keyword>
<dbReference type="GO" id="GO:0004674">
    <property type="term" value="F:protein serine/threonine kinase activity"/>
    <property type="evidence" value="ECO:0007669"/>
    <property type="project" value="UniProtKB-KW"/>
</dbReference>
<comment type="subcellular location">
    <subcellularLocation>
        <location evidence="1">Membrane</location>
        <topology evidence="1">Single-pass type I membrane protein</topology>
    </subcellularLocation>
</comment>
<keyword evidence="7" id="KW-0325">Glycoprotein</keyword>
<dbReference type="OrthoDB" id="4062651at2759"/>
<evidence type="ECO:0000256" key="2">
    <source>
        <dbReference type="ARBA" id="ARBA00022527"/>
    </source>
</evidence>
<evidence type="ECO:0000256" key="9">
    <source>
        <dbReference type="SAM" id="Phobius"/>
    </source>
</evidence>
<comment type="caution">
    <text evidence="10">The sequence shown here is derived from an EMBL/GenBank/DDBJ whole genome shotgun (WGS) entry which is preliminary data.</text>
</comment>
<organism evidence="10 11">
    <name type="scientific">Tetracentron sinense</name>
    <name type="common">Spur-leaf</name>
    <dbReference type="NCBI Taxonomy" id="13715"/>
    <lineage>
        <taxon>Eukaryota</taxon>
        <taxon>Viridiplantae</taxon>
        <taxon>Streptophyta</taxon>
        <taxon>Embryophyta</taxon>
        <taxon>Tracheophyta</taxon>
        <taxon>Spermatophyta</taxon>
        <taxon>Magnoliopsida</taxon>
        <taxon>Trochodendrales</taxon>
        <taxon>Trochodendraceae</taxon>
        <taxon>Tetracentron</taxon>
    </lineage>
</organism>